<dbReference type="KEGG" id="phu:Phum_PHUM357250"/>
<evidence type="ECO:0000256" key="2">
    <source>
        <dbReference type="ARBA" id="ARBA00022722"/>
    </source>
</evidence>
<gene>
    <name evidence="7" type="primary">8232073</name>
    <name evidence="6" type="ORF">Phum_PHUM357250</name>
</gene>
<dbReference type="Pfam" id="PF00929">
    <property type="entry name" value="RNase_T"/>
    <property type="match status" value="1"/>
</dbReference>
<evidence type="ECO:0000259" key="5">
    <source>
        <dbReference type="SMART" id="SM00479"/>
    </source>
</evidence>
<dbReference type="HOGENOM" id="CLU_064761_3_0_1"/>
<name>E0VPC9_PEDHC</name>
<evidence type="ECO:0000313" key="8">
    <source>
        <dbReference type="Proteomes" id="UP000009046"/>
    </source>
</evidence>
<evidence type="ECO:0000313" key="6">
    <source>
        <dbReference type="EMBL" id="EEB15235.1"/>
    </source>
</evidence>
<dbReference type="VEuPathDB" id="VectorBase:PHUM357250"/>
<reference evidence="6" key="2">
    <citation type="submission" date="2007-04" db="EMBL/GenBank/DDBJ databases">
        <title>The genome of the human body louse.</title>
        <authorList>
            <consortium name="The Human Body Louse Genome Consortium"/>
            <person name="Kirkness E."/>
            <person name="Walenz B."/>
            <person name="Hass B."/>
            <person name="Bruggner R."/>
            <person name="Strausberg R."/>
        </authorList>
    </citation>
    <scope>NUCLEOTIDE SEQUENCE</scope>
    <source>
        <strain evidence="6">USDA</strain>
    </source>
</reference>
<dbReference type="AlphaFoldDB" id="E0VPC9"/>
<dbReference type="InterPro" id="IPR012337">
    <property type="entry name" value="RNaseH-like_sf"/>
</dbReference>
<dbReference type="GeneID" id="8232073"/>
<feature type="domain" description="Exonuclease" evidence="5">
    <location>
        <begin position="22"/>
        <end position="196"/>
    </location>
</feature>
<dbReference type="PANTHER" id="PTHR11046">
    <property type="entry name" value="OLIGORIBONUCLEASE, MITOCHONDRIAL"/>
    <property type="match status" value="1"/>
</dbReference>
<dbReference type="GO" id="GO:0000175">
    <property type="term" value="F:3'-5'-RNA exonuclease activity"/>
    <property type="evidence" value="ECO:0007669"/>
    <property type="project" value="InterPro"/>
</dbReference>
<dbReference type="NCBIfam" id="NF003765">
    <property type="entry name" value="PRK05359.1"/>
    <property type="match status" value="1"/>
</dbReference>
<dbReference type="EMBL" id="AAZO01004156">
    <property type="status" value="NOT_ANNOTATED_CDS"/>
    <property type="molecule type" value="Genomic_DNA"/>
</dbReference>
<dbReference type="STRING" id="121224.E0VPC9"/>
<dbReference type="EMBL" id="DS235363">
    <property type="protein sequence ID" value="EEB15235.1"/>
    <property type="molecule type" value="Genomic_DNA"/>
</dbReference>
<dbReference type="CTD" id="8232073"/>
<dbReference type="InterPro" id="IPR036397">
    <property type="entry name" value="RNaseH_sf"/>
</dbReference>
<reference evidence="7" key="3">
    <citation type="submission" date="2020-05" db="UniProtKB">
        <authorList>
            <consortium name="EnsemblMetazoa"/>
        </authorList>
    </citation>
    <scope>IDENTIFICATION</scope>
    <source>
        <strain evidence="7">USDA</strain>
    </source>
</reference>
<dbReference type="OMA" id="AFFHYRN"/>
<keyword evidence="4" id="KW-0269">Exonuclease</keyword>
<dbReference type="PANTHER" id="PTHR11046:SF0">
    <property type="entry name" value="OLIGORIBONUCLEASE, MITOCHONDRIAL"/>
    <property type="match status" value="1"/>
</dbReference>
<keyword evidence="8" id="KW-1185">Reference proteome</keyword>
<dbReference type="Gene3D" id="3.30.420.10">
    <property type="entry name" value="Ribonuclease H-like superfamily/Ribonuclease H"/>
    <property type="match status" value="1"/>
</dbReference>
<protein>
    <submittedName>
        <fullName evidence="6 7">Oligoribonuclease, putative</fullName>
    </submittedName>
</protein>
<evidence type="ECO:0000256" key="4">
    <source>
        <dbReference type="ARBA" id="ARBA00022839"/>
    </source>
</evidence>
<dbReference type="FunCoup" id="E0VPC9">
    <property type="interactions" value="2102"/>
</dbReference>
<dbReference type="Proteomes" id="UP000009046">
    <property type="component" value="Unassembled WGS sequence"/>
</dbReference>
<dbReference type="eggNOG" id="KOG3242">
    <property type="taxonomic scope" value="Eukaryota"/>
</dbReference>
<dbReference type="CDD" id="cd06135">
    <property type="entry name" value="Orn"/>
    <property type="match status" value="1"/>
</dbReference>
<evidence type="ECO:0000313" key="7">
    <source>
        <dbReference type="EnsemblMetazoa" id="PHUM357250-PA"/>
    </source>
</evidence>
<dbReference type="OrthoDB" id="270189at2759"/>
<organism>
    <name type="scientific">Pediculus humanus subsp. corporis</name>
    <name type="common">Body louse</name>
    <dbReference type="NCBI Taxonomy" id="121224"/>
    <lineage>
        <taxon>Eukaryota</taxon>
        <taxon>Metazoa</taxon>
        <taxon>Ecdysozoa</taxon>
        <taxon>Arthropoda</taxon>
        <taxon>Hexapoda</taxon>
        <taxon>Insecta</taxon>
        <taxon>Pterygota</taxon>
        <taxon>Neoptera</taxon>
        <taxon>Paraneoptera</taxon>
        <taxon>Psocodea</taxon>
        <taxon>Troctomorpha</taxon>
        <taxon>Phthiraptera</taxon>
        <taxon>Anoplura</taxon>
        <taxon>Pediculidae</taxon>
        <taxon>Pediculus</taxon>
    </lineage>
</organism>
<dbReference type="RefSeq" id="XP_002427973.1">
    <property type="nucleotide sequence ID" value="XM_002427928.1"/>
</dbReference>
<evidence type="ECO:0000256" key="1">
    <source>
        <dbReference type="ARBA" id="ARBA00009921"/>
    </source>
</evidence>
<dbReference type="GO" id="GO:0003676">
    <property type="term" value="F:nucleic acid binding"/>
    <property type="evidence" value="ECO:0007669"/>
    <property type="project" value="InterPro"/>
</dbReference>
<dbReference type="SUPFAM" id="SSF53098">
    <property type="entry name" value="Ribonuclease H-like"/>
    <property type="match status" value="1"/>
</dbReference>
<proteinExistence type="inferred from homology"/>
<reference evidence="6" key="1">
    <citation type="submission" date="2007-04" db="EMBL/GenBank/DDBJ databases">
        <title>Annotation of Pediculus humanus corporis strain USDA.</title>
        <authorList>
            <person name="Kirkness E."/>
            <person name="Hannick L."/>
            <person name="Hass B."/>
            <person name="Bruggner R."/>
            <person name="Lawson D."/>
            <person name="Bidwell S."/>
            <person name="Joardar V."/>
            <person name="Caler E."/>
            <person name="Walenz B."/>
            <person name="Inman J."/>
            <person name="Schobel S."/>
            <person name="Galinsky K."/>
            <person name="Amedeo P."/>
            <person name="Strausberg R."/>
        </authorList>
    </citation>
    <scope>NUCLEOTIDE SEQUENCE</scope>
    <source>
        <strain evidence="6">USDA</strain>
    </source>
</reference>
<dbReference type="InParanoid" id="E0VPC9"/>
<comment type="similarity">
    <text evidence="1">Belongs to the oligoribonuclease family.</text>
</comment>
<dbReference type="InterPro" id="IPR022894">
    <property type="entry name" value="Oligoribonuclease"/>
</dbReference>
<dbReference type="EnsemblMetazoa" id="PHUM357250-RA">
    <property type="protein sequence ID" value="PHUM357250-PA"/>
    <property type="gene ID" value="PHUM357250"/>
</dbReference>
<keyword evidence="2" id="KW-0540">Nuclease</keyword>
<dbReference type="InterPro" id="IPR013520">
    <property type="entry name" value="Ribonucl_H"/>
</dbReference>
<dbReference type="SMART" id="SM00479">
    <property type="entry name" value="EXOIII"/>
    <property type="match status" value="1"/>
</dbReference>
<keyword evidence="3" id="KW-0378">Hydrolase</keyword>
<sequence length="196" mass="22768">MSLGLPILRRLTSQALKMTLDRYIWIDLEMTGLNPETDTILEVACIITEPDLNPLNEGMHFVIHQNDNVLKSMNEWCLVHHEKSGLISESRASPHSLKDVEEKLFNYIKSNTFIDGTNYLAGNSVYMDLLFLKKYMPSIPTFLHYRLIDVSSLKVLCNHWYSYELKNCKKEVSHRALDDIKNSIQELKTYKNIAFK</sequence>
<evidence type="ECO:0000256" key="3">
    <source>
        <dbReference type="ARBA" id="ARBA00022801"/>
    </source>
</evidence>
<accession>E0VPC9</accession>